<dbReference type="EMBL" id="JH668389">
    <property type="protein sequence ID" value="KAG6450562.1"/>
    <property type="molecule type" value="Genomic_DNA"/>
</dbReference>
<dbReference type="GO" id="GO:0034388">
    <property type="term" value="C:Pwp2p-containing subcomplex of 90S preribosome"/>
    <property type="evidence" value="ECO:0007669"/>
    <property type="project" value="TreeGrafter"/>
</dbReference>
<keyword evidence="3" id="KW-0677">Repeat</keyword>
<accession>A0A922CLE5</accession>
<proteinExistence type="predicted"/>
<dbReference type="PANTHER" id="PTHR23271">
    <property type="entry name" value="HEPATOCELLULAR CARCINOMA-ASSOCIATED ANTIGEN 66"/>
    <property type="match status" value="1"/>
</dbReference>
<keyword evidence="4" id="KW-0539">Nucleus</keyword>
<dbReference type="InterPro" id="IPR013949">
    <property type="entry name" value="Utp6"/>
</dbReference>
<evidence type="ECO:0000259" key="6">
    <source>
        <dbReference type="Pfam" id="PF24892"/>
    </source>
</evidence>
<protein>
    <recommendedName>
        <fullName evidence="9">U3 small nucleolar RNA-associated protein 6 homolog</fullName>
    </recommendedName>
</protein>
<dbReference type="PANTHER" id="PTHR23271:SF1">
    <property type="entry name" value="U3 SMALL NUCLEOLAR RNA-ASSOCIATED PROTEIN 6 HOMOLOG"/>
    <property type="match status" value="1"/>
</dbReference>
<reference evidence="7" key="1">
    <citation type="journal article" date="2016" name="Insect Biochem. Mol. Biol.">
        <title>Multifaceted biological insights from a draft genome sequence of the tobacco hornworm moth, Manduca sexta.</title>
        <authorList>
            <person name="Kanost M.R."/>
            <person name="Arrese E.L."/>
            <person name="Cao X."/>
            <person name="Chen Y.R."/>
            <person name="Chellapilla S."/>
            <person name="Goldsmith M.R."/>
            <person name="Grosse-Wilde E."/>
            <person name="Heckel D.G."/>
            <person name="Herndon N."/>
            <person name="Jiang H."/>
            <person name="Papanicolaou A."/>
            <person name="Qu J."/>
            <person name="Soulages J.L."/>
            <person name="Vogel H."/>
            <person name="Walters J."/>
            <person name="Waterhouse R.M."/>
            <person name="Ahn S.J."/>
            <person name="Almeida F.C."/>
            <person name="An C."/>
            <person name="Aqrawi P."/>
            <person name="Bretschneider A."/>
            <person name="Bryant W.B."/>
            <person name="Bucks S."/>
            <person name="Chao H."/>
            <person name="Chevignon G."/>
            <person name="Christen J.M."/>
            <person name="Clarke D.F."/>
            <person name="Dittmer N.T."/>
            <person name="Ferguson L.C.F."/>
            <person name="Garavelou S."/>
            <person name="Gordon K.H.J."/>
            <person name="Gunaratna R.T."/>
            <person name="Han Y."/>
            <person name="Hauser F."/>
            <person name="He Y."/>
            <person name="Heidel-Fischer H."/>
            <person name="Hirsh A."/>
            <person name="Hu Y."/>
            <person name="Jiang H."/>
            <person name="Kalra D."/>
            <person name="Klinner C."/>
            <person name="Konig C."/>
            <person name="Kovar C."/>
            <person name="Kroll A.R."/>
            <person name="Kuwar S.S."/>
            <person name="Lee S.L."/>
            <person name="Lehman R."/>
            <person name="Li K."/>
            <person name="Li Z."/>
            <person name="Liang H."/>
            <person name="Lovelace S."/>
            <person name="Lu Z."/>
            <person name="Mansfield J.H."/>
            <person name="McCulloch K.J."/>
            <person name="Mathew T."/>
            <person name="Morton B."/>
            <person name="Muzny D.M."/>
            <person name="Neunemann D."/>
            <person name="Ongeri F."/>
            <person name="Pauchet Y."/>
            <person name="Pu L.L."/>
            <person name="Pyrousis I."/>
            <person name="Rao X.J."/>
            <person name="Redding A."/>
            <person name="Roesel C."/>
            <person name="Sanchez-Gracia A."/>
            <person name="Schaack S."/>
            <person name="Shukla A."/>
            <person name="Tetreau G."/>
            <person name="Wang Y."/>
            <person name="Xiong G.H."/>
            <person name="Traut W."/>
            <person name="Walsh T.K."/>
            <person name="Worley K.C."/>
            <person name="Wu D."/>
            <person name="Wu W."/>
            <person name="Wu Y.Q."/>
            <person name="Zhang X."/>
            <person name="Zou Z."/>
            <person name="Zucker H."/>
            <person name="Briscoe A.D."/>
            <person name="Burmester T."/>
            <person name="Clem R.J."/>
            <person name="Feyereisen R."/>
            <person name="Grimmelikhuijzen C.J.P."/>
            <person name="Hamodrakas S.J."/>
            <person name="Hansson B.S."/>
            <person name="Huguet E."/>
            <person name="Jermiin L.S."/>
            <person name="Lan Q."/>
            <person name="Lehman H.K."/>
            <person name="Lorenzen M."/>
            <person name="Merzendorfer H."/>
            <person name="Michalopoulos I."/>
            <person name="Morton D.B."/>
            <person name="Muthukrishnan S."/>
            <person name="Oakeshott J.G."/>
            <person name="Palmer W."/>
            <person name="Park Y."/>
            <person name="Passarelli A.L."/>
            <person name="Rozas J."/>
            <person name="Schwartz L.M."/>
            <person name="Smith W."/>
            <person name="Southgate A."/>
            <person name="Vilcinskas A."/>
            <person name="Vogt R."/>
            <person name="Wang P."/>
            <person name="Werren J."/>
            <person name="Yu X.Q."/>
            <person name="Zhou J.J."/>
            <person name="Brown S.J."/>
            <person name="Scherer S.E."/>
            <person name="Richards S."/>
            <person name="Blissard G.W."/>
        </authorList>
    </citation>
    <scope>NUCLEOTIDE SEQUENCE</scope>
</reference>
<evidence type="ECO:0000256" key="4">
    <source>
        <dbReference type="ARBA" id="ARBA00023242"/>
    </source>
</evidence>
<dbReference type="Proteomes" id="UP000791440">
    <property type="component" value="Unassembled WGS sequence"/>
</dbReference>
<dbReference type="GO" id="GO:0030515">
    <property type="term" value="F:snoRNA binding"/>
    <property type="evidence" value="ECO:0007669"/>
    <property type="project" value="InterPro"/>
</dbReference>
<evidence type="ECO:0000256" key="3">
    <source>
        <dbReference type="ARBA" id="ARBA00022737"/>
    </source>
</evidence>
<dbReference type="SUPFAM" id="SSF48452">
    <property type="entry name" value="TPR-like"/>
    <property type="match status" value="1"/>
</dbReference>
<feature type="domain" description="U3 small nucleolar RNA-associated protein 6 N-terminal" evidence="5">
    <location>
        <begin position="9"/>
        <end position="91"/>
    </location>
</feature>
<sequence>MAELVNQRIEDMINELEQMRRVNLYSEEEIKEISRKRKEFEYHIQRRVKQKEDYVQYIAYELALLEDISLRRKQTKLSEKKKEIEYSIAQRLNRLFKQFIYRFQNDVQVYFEYIRFCRGVGFKQAISGIIGQMLQVHGDKPNMWLMASKWESEEENNLENARGFLIKGIQRHPDSEALYLELFYIELIELTFKVETDEEKEKQIRRADVVWRNGLKNISNVSYLFKLLDLCMKYDVKGEILEGIKQEIWTRRNNKDVWPYIASKELQECHWKEIEEFVDDEYDFPPVVNNFIAVYEEALQKFPEESLCTKYIHDLLGLSDNVCVESQKIEAVKHAWMYGHDNGLLSSYMYSFGIEMLKLENKMSENELVEMLETALKRNSKHRHVWQELLLLNKDDEKKMVSILQDATKKVKTDDAVCLYNLVLDNVQSNTTLKNLYKKFQSCENAVLLEVKPKLLQKMYEHNGLKAAREMYDDLIRTPPTQIDVHTTMIDIEKSQDKINIKNIKKCYECLVQHHGSDNVGIWADYMNFEIDNGNASAAPGIYRRAVATLKKELVDEFIKTQALSKLK</sequence>
<evidence type="ECO:0000313" key="7">
    <source>
        <dbReference type="EMBL" id="KAG6450562.1"/>
    </source>
</evidence>
<dbReference type="InterPro" id="IPR055347">
    <property type="entry name" value="UTP6_N"/>
</dbReference>
<evidence type="ECO:0000313" key="8">
    <source>
        <dbReference type="Proteomes" id="UP000791440"/>
    </source>
</evidence>
<evidence type="ECO:0000259" key="5">
    <source>
        <dbReference type="Pfam" id="PF08640"/>
    </source>
</evidence>
<dbReference type="Pfam" id="PF24892">
    <property type="entry name" value="UTP6_C"/>
    <property type="match status" value="1"/>
</dbReference>
<comment type="caution">
    <text evidence="7">The sequence shown here is derived from an EMBL/GenBank/DDBJ whole genome shotgun (WGS) entry which is preliminary data.</text>
</comment>
<comment type="subcellular location">
    <subcellularLocation>
        <location evidence="1">Nucleus</location>
        <location evidence="1">Nucleolus</location>
    </subcellularLocation>
</comment>
<dbReference type="Gene3D" id="1.25.40.10">
    <property type="entry name" value="Tetratricopeptide repeat domain"/>
    <property type="match status" value="2"/>
</dbReference>
<dbReference type="GO" id="GO:0000462">
    <property type="term" value="P:maturation of SSU-rRNA from tricistronic rRNA transcript (SSU-rRNA, 5.8S rRNA, LSU-rRNA)"/>
    <property type="evidence" value="ECO:0007669"/>
    <property type="project" value="InterPro"/>
</dbReference>
<gene>
    <name evidence="7" type="ORF">O3G_MSEX006654</name>
</gene>
<evidence type="ECO:0000256" key="1">
    <source>
        <dbReference type="ARBA" id="ARBA00004604"/>
    </source>
</evidence>
<dbReference type="AlphaFoldDB" id="A0A922CLE5"/>
<dbReference type="Pfam" id="PF08640">
    <property type="entry name" value="U3_assoc_6"/>
    <property type="match status" value="1"/>
</dbReference>
<evidence type="ECO:0000256" key="2">
    <source>
        <dbReference type="ARBA" id="ARBA00022552"/>
    </source>
</evidence>
<reference evidence="7" key="2">
    <citation type="submission" date="2020-12" db="EMBL/GenBank/DDBJ databases">
        <authorList>
            <person name="Kanost M."/>
        </authorList>
    </citation>
    <scope>NUCLEOTIDE SEQUENCE</scope>
</reference>
<dbReference type="InterPro" id="IPR011990">
    <property type="entry name" value="TPR-like_helical_dom_sf"/>
</dbReference>
<organism evidence="7 8">
    <name type="scientific">Manduca sexta</name>
    <name type="common">Tobacco hawkmoth</name>
    <name type="synonym">Tobacco hornworm</name>
    <dbReference type="NCBI Taxonomy" id="7130"/>
    <lineage>
        <taxon>Eukaryota</taxon>
        <taxon>Metazoa</taxon>
        <taxon>Ecdysozoa</taxon>
        <taxon>Arthropoda</taxon>
        <taxon>Hexapoda</taxon>
        <taxon>Insecta</taxon>
        <taxon>Pterygota</taxon>
        <taxon>Neoptera</taxon>
        <taxon>Endopterygota</taxon>
        <taxon>Lepidoptera</taxon>
        <taxon>Glossata</taxon>
        <taxon>Ditrysia</taxon>
        <taxon>Bombycoidea</taxon>
        <taxon>Sphingidae</taxon>
        <taxon>Sphinginae</taxon>
        <taxon>Sphingini</taxon>
        <taxon>Manduca</taxon>
    </lineage>
</organism>
<feature type="domain" description="U3 small nucleolar RNA-associated protein 6 homolog C-terminal" evidence="6">
    <location>
        <begin position="290"/>
        <end position="549"/>
    </location>
</feature>
<dbReference type="GO" id="GO:0032040">
    <property type="term" value="C:small-subunit processome"/>
    <property type="evidence" value="ECO:0007669"/>
    <property type="project" value="TreeGrafter"/>
</dbReference>
<name>A0A922CLE5_MANSE</name>
<dbReference type="InterPro" id="IPR056907">
    <property type="entry name" value="UTP6_C"/>
</dbReference>
<keyword evidence="2" id="KW-0698">rRNA processing</keyword>
<evidence type="ECO:0008006" key="9">
    <source>
        <dbReference type="Google" id="ProtNLM"/>
    </source>
</evidence>
<keyword evidence="8" id="KW-1185">Reference proteome</keyword>